<keyword evidence="2" id="KW-1185">Reference proteome</keyword>
<dbReference type="EMBL" id="JBHUPD010000001">
    <property type="protein sequence ID" value="MFD2871931.1"/>
    <property type="molecule type" value="Genomic_DNA"/>
</dbReference>
<proteinExistence type="predicted"/>
<protein>
    <submittedName>
        <fullName evidence="1">Uncharacterized protein</fullName>
    </submittedName>
</protein>
<dbReference type="RefSeq" id="WP_377183091.1">
    <property type="nucleotide sequence ID" value="NZ_JBHUPD010000001.1"/>
</dbReference>
<gene>
    <name evidence="1" type="ORF">ACFS5N_05595</name>
</gene>
<accession>A0ABW5Y9K5</accession>
<evidence type="ECO:0000313" key="1">
    <source>
        <dbReference type="EMBL" id="MFD2871931.1"/>
    </source>
</evidence>
<name>A0ABW5Y9K5_9SPHI</name>
<evidence type="ECO:0000313" key="2">
    <source>
        <dbReference type="Proteomes" id="UP001597557"/>
    </source>
</evidence>
<reference evidence="2" key="1">
    <citation type="journal article" date="2019" name="Int. J. Syst. Evol. Microbiol.">
        <title>The Global Catalogue of Microorganisms (GCM) 10K type strain sequencing project: providing services to taxonomists for standard genome sequencing and annotation.</title>
        <authorList>
            <consortium name="The Broad Institute Genomics Platform"/>
            <consortium name="The Broad Institute Genome Sequencing Center for Infectious Disease"/>
            <person name="Wu L."/>
            <person name="Ma J."/>
        </authorList>
    </citation>
    <scope>NUCLEOTIDE SEQUENCE [LARGE SCALE GENOMIC DNA]</scope>
    <source>
        <strain evidence="2">KCTC 22437</strain>
    </source>
</reference>
<dbReference type="Proteomes" id="UP001597557">
    <property type="component" value="Unassembled WGS sequence"/>
</dbReference>
<comment type="caution">
    <text evidence="1">The sequence shown here is derived from an EMBL/GenBank/DDBJ whole genome shotgun (WGS) entry which is preliminary data.</text>
</comment>
<sequence>MQTNVNTQAYPFAWLDELIEITLHPTTIQLKAITPKRLEEVCDQLPVATKEVEMSLRTQIFGLDKSNVKTVVELYYNALQELRWQATQNLTAYTHNAPLAKAGKIILSVLDELHQRITERYRVYLPKEESHTFLPAMLFKLLIKLSGDQISILVKAAFQAGLIPARSLRQACRLLAPYLSTDREETLSANSLRSHASQPETPDLDIVLNYLEKVTAIVKGYYRRGRR</sequence>
<organism evidence="1 2">
    <name type="scientific">Mucilaginibacter ximonensis</name>
    <dbReference type="NCBI Taxonomy" id="538021"/>
    <lineage>
        <taxon>Bacteria</taxon>
        <taxon>Pseudomonadati</taxon>
        <taxon>Bacteroidota</taxon>
        <taxon>Sphingobacteriia</taxon>
        <taxon>Sphingobacteriales</taxon>
        <taxon>Sphingobacteriaceae</taxon>
        <taxon>Mucilaginibacter</taxon>
    </lineage>
</organism>